<proteinExistence type="predicted"/>
<evidence type="ECO:0000256" key="1">
    <source>
        <dbReference type="SAM" id="MobiDB-lite"/>
    </source>
</evidence>
<feature type="compositionally biased region" description="Polar residues" evidence="1">
    <location>
        <begin position="127"/>
        <end position="136"/>
    </location>
</feature>
<evidence type="ECO:0000313" key="3">
    <source>
        <dbReference type="Proteomes" id="UP000282613"/>
    </source>
</evidence>
<dbReference type="EMBL" id="UYRS01018662">
    <property type="protein sequence ID" value="VDK38882.1"/>
    <property type="molecule type" value="Genomic_DNA"/>
</dbReference>
<feature type="compositionally biased region" description="Basic residues" evidence="1">
    <location>
        <begin position="75"/>
        <end position="91"/>
    </location>
</feature>
<protein>
    <submittedName>
        <fullName evidence="4">Ovule protein</fullName>
    </submittedName>
</protein>
<organism evidence="4">
    <name type="scientific">Taenia asiatica</name>
    <name type="common">Asian tapeworm</name>
    <dbReference type="NCBI Taxonomy" id="60517"/>
    <lineage>
        <taxon>Eukaryota</taxon>
        <taxon>Metazoa</taxon>
        <taxon>Spiralia</taxon>
        <taxon>Lophotrochozoa</taxon>
        <taxon>Platyhelminthes</taxon>
        <taxon>Cestoda</taxon>
        <taxon>Eucestoda</taxon>
        <taxon>Cyclophyllidea</taxon>
        <taxon>Taeniidae</taxon>
        <taxon>Taenia</taxon>
    </lineage>
</organism>
<feature type="region of interest" description="Disordered" evidence="1">
    <location>
        <begin position="127"/>
        <end position="252"/>
    </location>
</feature>
<reference evidence="4" key="1">
    <citation type="submission" date="2017-02" db="UniProtKB">
        <authorList>
            <consortium name="WormBaseParasite"/>
        </authorList>
    </citation>
    <scope>IDENTIFICATION</scope>
</reference>
<feature type="region of interest" description="Disordered" evidence="1">
    <location>
        <begin position="1"/>
        <end position="43"/>
    </location>
</feature>
<feature type="compositionally biased region" description="Basic and acidic residues" evidence="1">
    <location>
        <begin position="23"/>
        <end position="36"/>
    </location>
</feature>
<evidence type="ECO:0000313" key="2">
    <source>
        <dbReference type="EMBL" id="VDK38882.1"/>
    </source>
</evidence>
<evidence type="ECO:0000313" key="4">
    <source>
        <dbReference type="WBParaSite" id="TASK_0000771001-mRNA-1"/>
    </source>
</evidence>
<sequence length="252" mass="28603">MYSRGKNIKEVMRRNEKKTRRLEHREEFTNKTRRSDGNMGSNSLKNYGDVEVFNATSTKLFSAILKDLQEEEKCKKRFTKKPKSSGHRTRKNPSSNHKISATKITYVITYMTGIEFMRRNCVQKTSLRTNAPTTAAPNNLRSRPSSLSRPNPLPRTQSHSHSQMQKIARNMSSCSFSNSSPQLRAKCKRTFDPSSPTCGHPHPQKKASIPKPAMRQAHKSLGLPPKSNSSKRGSKAPSVEIQNMHLKVRHAM</sequence>
<feature type="compositionally biased region" description="Polar residues" evidence="1">
    <location>
        <begin position="156"/>
        <end position="165"/>
    </location>
</feature>
<gene>
    <name evidence="2" type="ORF">TASK_LOCUS7711</name>
</gene>
<reference evidence="2 3" key="2">
    <citation type="submission" date="2018-11" db="EMBL/GenBank/DDBJ databases">
        <authorList>
            <consortium name="Pathogen Informatics"/>
        </authorList>
    </citation>
    <scope>NUCLEOTIDE SEQUENCE [LARGE SCALE GENOMIC DNA]</scope>
</reference>
<feature type="region of interest" description="Disordered" evidence="1">
    <location>
        <begin position="75"/>
        <end position="98"/>
    </location>
</feature>
<name>A0A0R3WAV3_TAEAS</name>
<dbReference type="WBParaSite" id="TASK_0000771001-mRNA-1">
    <property type="protein sequence ID" value="TASK_0000771001-mRNA-1"/>
    <property type="gene ID" value="TASK_0000771001"/>
</dbReference>
<accession>A0A0R3WAV3</accession>
<dbReference type="Proteomes" id="UP000282613">
    <property type="component" value="Unassembled WGS sequence"/>
</dbReference>
<keyword evidence="3" id="KW-1185">Reference proteome</keyword>
<dbReference type="AlphaFoldDB" id="A0A0R3WAV3"/>
<feature type="compositionally biased region" description="Low complexity" evidence="1">
    <location>
        <begin position="137"/>
        <end position="150"/>
    </location>
</feature>